<evidence type="ECO:0000313" key="2">
    <source>
        <dbReference type="Proteomes" id="UP000308671"/>
    </source>
</evidence>
<dbReference type="Proteomes" id="UP000308671">
    <property type="component" value="Unassembled WGS sequence"/>
</dbReference>
<evidence type="ECO:0000313" key="1">
    <source>
        <dbReference type="EMBL" id="THV46837.1"/>
    </source>
</evidence>
<dbReference type="AlphaFoldDB" id="A0A4S8QP08"/>
<accession>A0A4S8QP08</accession>
<comment type="caution">
    <text evidence="1">The sequence shown here is derived from an EMBL/GenBank/DDBJ whole genome shotgun (WGS) entry which is preliminary data.</text>
</comment>
<sequence length="102" mass="11354">MPIEPPKLFVLGSLSTRFGDFEDDRSATMALGASAASPAVLLKSQYQAYEHHLPMFMTSYLAASRIKFFSKYLMPSREIATAFKMVFGEAAVTLKILLKMLI</sequence>
<dbReference type="EMBL" id="PQXL01000356">
    <property type="protein sequence ID" value="THV46837.1"/>
    <property type="molecule type" value="Genomic_DNA"/>
</dbReference>
<proteinExistence type="predicted"/>
<name>A0A4S8QP08_9HELO</name>
<reference evidence="1 2" key="1">
    <citation type="submission" date="2017-12" db="EMBL/GenBank/DDBJ databases">
        <title>Comparative genomics of Botrytis spp.</title>
        <authorList>
            <person name="Valero-Jimenez C.A."/>
            <person name="Tapia P."/>
            <person name="Veloso J."/>
            <person name="Silva-Moreno E."/>
            <person name="Staats M."/>
            <person name="Valdes J.H."/>
            <person name="Van Kan J.A.L."/>
        </authorList>
    </citation>
    <scope>NUCLEOTIDE SEQUENCE [LARGE SCALE GENOMIC DNA]</scope>
    <source>
        <strain evidence="1 2">MUCL435</strain>
    </source>
</reference>
<organism evidence="1 2">
    <name type="scientific">Botrytis galanthina</name>
    <dbReference type="NCBI Taxonomy" id="278940"/>
    <lineage>
        <taxon>Eukaryota</taxon>
        <taxon>Fungi</taxon>
        <taxon>Dikarya</taxon>
        <taxon>Ascomycota</taxon>
        <taxon>Pezizomycotina</taxon>
        <taxon>Leotiomycetes</taxon>
        <taxon>Helotiales</taxon>
        <taxon>Sclerotiniaceae</taxon>
        <taxon>Botrytis</taxon>
    </lineage>
</organism>
<keyword evidence="2" id="KW-1185">Reference proteome</keyword>
<gene>
    <name evidence="1" type="ORF">BGAL_0356g00020</name>
</gene>
<protein>
    <submittedName>
        <fullName evidence="1">Uncharacterized protein</fullName>
    </submittedName>
</protein>